<dbReference type="RefSeq" id="WP_377734652.1">
    <property type="nucleotide sequence ID" value="NZ_JBHSRI010000019.1"/>
</dbReference>
<evidence type="ECO:0000256" key="1">
    <source>
        <dbReference type="SAM" id="Phobius"/>
    </source>
</evidence>
<keyword evidence="1" id="KW-0812">Transmembrane</keyword>
<evidence type="ECO:0000313" key="3">
    <source>
        <dbReference type="Proteomes" id="UP001596170"/>
    </source>
</evidence>
<comment type="caution">
    <text evidence="2">The sequence shown here is derived from an EMBL/GenBank/DDBJ whole genome shotgun (WGS) entry which is preliminary data.</text>
</comment>
<keyword evidence="1" id="KW-0472">Membrane</keyword>
<sequence length="156" mass="18549">MKKNKRTYVIVGITTLILIIVSLKTFNDLRERNIDDLISYKPTDFYSIGFTKDRNNIPVDRWSEWWTNDRKPADELIEFLSQYRVKKVNEEAFNDHLNKDSFEFTISNSDANPIIVHAVKGHVHILVGNYYEIVNGPIDIEWIRKYNEKHLKSYRE</sequence>
<proteinExistence type="predicted"/>
<keyword evidence="3" id="KW-1185">Reference proteome</keyword>
<protein>
    <submittedName>
        <fullName evidence="2">Uncharacterized protein</fullName>
    </submittedName>
</protein>
<keyword evidence="1" id="KW-1133">Transmembrane helix</keyword>
<feature type="transmembrane region" description="Helical" evidence="1">
    <location>
        <begin position="7"/>
        <end position="26"/>
    </location>
</feature>
<accession>A0ABW1LAN0</accession>
<gene>
    <name evidence="2" type="ORF">ACFPYN_12595</name>
</gene>
<name>A0ABW1LAN0_9BACL</name>
<reference evidence="3" key="1">
    <citation type="journal article" date="2019" name="Int. J. Syst. Evol. Microbiol.">
        <title>The Global Catalogue of Microorganisms (GCM) 10K type strain sequencing project: providing services to taxonomists for standard genome sequencing and annotation.</title>
        <authorList>
            <consortium name="The Broad Institute Genomics Platform"/>
            <consortium name="The Broad Institute Genome Sequencing Center for Infectious Disease"/>
            <person name="Wu L."/>
            <person name="Ma J."/>
        </authorList>
    </citation>
    <scope>NUCLEOTIDE SEQUENCE [LARGE SCALE GENOMIC DNA]</scope>
    <source>
        <strain evidence="3">CCUG 54527</strain>
    </source>
</reference>
<organism evidence="2 3">
    <name type="scientific">Paenisporosarcina macmurdoensis</name>
    <dbReference type="NCBI Taxonomy" id="212659"/>
    <lineage>
        <taxon>Bacteria</taxon>
        <taxon>Bacillati</taxon>
        <taxon>Bacillota</taxon>
        <taxon>Bacilli</taxon>
        <taxon>Bacillales</taxon>
        <taxon>Caryophanaceae</taxon>
        <taxon>Paenisporosarcina</taxon>
    </lineage>
</organism>
<dbReference type="Proteomes" id="UP001596170">
    <property type="component" value="Unassembled WGS sequence"/>
</dbReference>
<evidence type="ECO:0000313" key="2">
    <source>
        <dbReference type="EMBL" id="MFC6040262.1"/>
    </source>
</evidence>
<dbReference type="EMBL" id="JBHSRI010000019">
    <property type="protein sequence ID" value="MFC6040262.1"/>
    <property type="molecule type" value="Genomic_DNA"/>
</dbReference>